<proteinExistence type="predicted"/>
<dbReference type="InParanoid" id="A0A1C7N786"/>
<dbReference type="EMBL" id="LUGH01000449">
    <property type="protein sequence ID" value="OBZ84962.1"/>
    <property type="molecule type" value="Genomic_DNA"/>
</dbReference>
<dbReference type="Proteomes" id="UP000093000">
    <property type="component" value="Unassembled WGS sequence"/>
</dbReference>
<organism evidence="1 2">
    <name type="scientific">Choanephora cucurbitarum</name>
    <dbReference type="NCBI Taxonomy" id="101091"/>
    <lineage>
        <taxon>Eukaryota</taxon>
        <taxon>Fungi</taxon>
        <taxon>Fungi incertae sedis</taxon>
        <taxon>Mucoromycota</taxon>
        <taxon>Mucoromycotina</taxon>
        <taxon>Mucoromycetes</taxon>
        <taxon>Mucorales</taxon>
        <taxon>Mucorineae</taxon>
        <taxon>Choanephoraceae</taxon>
        <taxon>Choanephoroideae</taxon>
        <taxon>Choanephora</taxon>
    </lineage>
</organism>
<comment type="caution">
    <text evidence="1">The sequence shown here is derived from an EMBL/GenBank/DDBJ whole genome shotgun (WGS) entry which is preliminary data.</text>
</comment>
<keyword evidence="2" id="KW-1185">Reference proteome</keyword>
<protein>
    <submittedName>
        <fullName evidence="1">Uncharacterized protein</fullName>
    </submittedName>
</protein>
<evidence type="ECO:0000313" key="2">
    <source>
        <dbReference type="Proteomes" id="UP000093000"/>
    </source>
</evidence>
<evidence type="ECO:0000313" key="1">
    <source>
        <dbReference type="EMBL" id="OBZ84962.1"/>
    </source>
</evidence>
<accession>A0A1C7N786</accession>
<sequence length="76" mass="8573">MVMTFWRNGHSVFEYMCLAKRHDNYLEIDRSVPDFDLSVFDSLAEPSTNNNCVSNVIPSTFLVPTSTSAFASFSTI</sequence>
<dbReference type="AlphaFoldDB" id="A0A1C7N786"/>
<reference evidence="1 2" key="1">
    <citation type="submission" date="2016-03" db="EMBL/GenBank/DDBJ databases">
        <title>Choanephora cucurbitarum.</title>
        <authorList>
            <person name="Min B."/>
            <person name="Park H."/>
            <person name="Park J.-H."/>
            <person name="Shin H.-D."/>
            <person name="Choi I.-G."/>
        </authorList>
    </citation>
    <scope>NUCLEOTIDE SEQUENCE [LARGE SCALE GENOMIC DNA]</scope>
    <source>
        <strain evidence="1 2">KUS-F28377</strain>
    </source>
</reference>
<gene>
    <name evidence="1" type="ORF">A0J61_06988</name>
</gene>
<name>A0A1C7N786_9FUNG</name>